<keyword evidence="2" id="KW-0732">Signal</keyword>
<dbReference type="PATRIC" id="fig|1384056.3.peg.1203"/>
<dbReference type="AlphaFoldDB" id="A0A091B4A6"/>
<accession>A0A091B4A6</accession>
<evidence type="ECO:0008006" key="5">
    <source>
        <dbReference type="Google" id="ProtNLM"/>
    </source>
</evidence>
<protein>
    <recommendedName>
        <fullName evidence="5">Secreted protein</fullName>
    </recommendedName>
</protein>
<keyword evidence="4" id="KW-1185">Reference proteome</keyword>
<comment type="caution">
    <text evidence="3">The sequence shown here is derived from an EMBL/GenBank/DDBJ whole genome shotgun (WGS) entry which is preliminary data.</text>
</comment>
<evidence type="ECO:0000256" key="2">
    <source>
        <dbReference type="SAM" id="SignalP"/>
    </source>
</evidence>
<feature type="signal peptide" evidence="2">
    <location>
        <begin position="1"/>
        <end position="18"/>
    </location>
</feature>
<feature type="region of interest" description="Disordered" evidence="1">
    <location>
        <begin position="62"/>
        <end position="98"/>
    </location>
</feature>
<dbReference type="STRING" id="1384056.N787_09895"/>
<dbReference type="EMBL" id="AVCK01000015">
    <property type="protein sequence ID" value="KFN46531.1"/>
    <property type="molecule type" value="Genomic_DNA"/>
</dbReference>
<evidence type="ECO:0000256" key="1">
    <source>
        <dbReference type="SAM" id="MobiDB-lite"/>
    </source>
</evidence>
<reference evidence="3 4" key="1">
    <citation type="submission" date="2013-09" db="EMBL/GenBank/DDBJ databases">
        <title>Genome sequencing of Arenimonas metalli.</title>
        <authorList>
            <person name="Chen F."/>
            <person name="Wang G."/>
        </authorList>
    </citation>
    <scope>NUCLEOTIDE SEQUENCE [LARGE SCALE GENOMIC DNA]</scope>
    <source>
        <strain evidence="3 4">CF5-1</strain>
    </source>
</reference>
<proteinExistence type="predicted"/>
<evidence type="ECO:0000313" key="3">
    <source>
        <dbReference type="EMBL" id="KFN46531.1"/>
    </source>
</evidence>
<sequence length="155" mass="15829">MIRSALLLSLFLPAIAAAATAPCGTPSAPPVPATVPAPEMYRAPPALSACVNVNDFVARARKPAPQQVAAREPAKPAAAPASAPAYQPKTAHDNSPWRFDMSQNGRRMTADEFDAWMKAKGIRVATGKPGAATATAAAAPAPVAAGCKVTATQKC</sequence>
<evidence type="ECO:0000313" key="4">
    <source>
        <dbReference type="Proteomes" id="UP000029393"/>
    </source>
</evidence>
<dbReference type="OrthoDB" id="5966769at2"/>
<gene>
    <name evidence="3" type="ORF">N787_09895</name>
</gene>
<organism evidence="3 4">
    <name type="scientific">Arenimonas metalli CF5-1</name>
    <dbReference type="NCBI Taxonomy" id="1384056"/>
    <lineage>
        <taxon>Bacteria</taxon>
        <taxon>Pseudomonadati</taxon>
        <taxon>Pseudomonadota</taxon>
        <taxon>Gammaproteobacteria</taxon>
        <taxon>Lysobacterales</taxon>
        <taxon>Lysobacteraceae</taxon>
        <taxon>Arenimonas</taxon>
    </lineage>
</organism>
<dbReference type="eggNOG" id="ENOG5030MMC">
    <property type="taxonomic scope" value="Bacteria"/>
</dbReference>
<dbReference type="Proteomes" id="UP000029393">
    <property type="component" value="Unassembled WGS sequence"/>
</dbReference>
<feature type="chain" id="PRO_5001869475" description="Secreted protein" evidence="2">
    <location>
        <begin position="19"/>
        <end position="155"/>
    </location>
</feature>
<feature type="compositionally biased region" description="Low complexity" evidence="1">
    <location>
        <begin position="69"/>
        <end position="85"/>
    </location>
</feature>
<dbReference type="RefSeq" id="WP_052575201.1">
    <property type="nucleotide sequence ID" value="NZ_AVCK01000015.1"/>
</dbReference>
<name>A0A091B4A6_9GAMM</name>